<feature type="region of interest" description="Disordered" evidence="1">
    <location>
        <begin position="312"/>
        <end position="354"/>
    </location>
</feature>
<feature type="compositionally biased region" description="Pro residues" evidence="1">
    <location>
        <begin position="395"/>
        <end position="404"/>
    </location>
</feature>
<protein>
    <recommendedName>
        <fullName evidence="5">Transmembrane protein</fullName>
    </recommendedName>
</protein>
<keyword evidence="2" id="KW-0812">Transmembrane</keyword>
<dbReference type="Gene3D" id="2.60.120.260">
    <property type="entry name" value="Galactose-binding domain-like"/>
    <property type="match status" value="1"/>
</dbReference>
<feature type="region of interest" description="Disordered" evidence="1">
    <location>
        <begin position="384"/>
        <end position="404"/>
    </location>
</feature>
<proteinExistence type="predicted"/>
<feature type="compositionally biased region" description="Pro residues" evidence="1">
    <location>
        <begin position="224"/>
        <end position="238"/>
    </location>
</feature>
<gene>
    <name evidence="3" type="ORF">DFH07DRAFT_971754</name>
</gene>
<evidence type="ECO:0000256" key="2">
    <source>
        <dbReference type="SAM" id="Phobius"/>
    </source>
</evidence>
<evidence type="ECO:0008006" key="5">
    <source>
        <dbReference type="Google" id="ProtNLM"/>
    </source>
</evidence>
<reference evidence="3" key="1">
    <citation type="submission" date="2023-03" db="EMBL/GenBank/DDBJ databases">
        <title>Massive genome expansion in bonnet fungi (Mycena s.s.) driven by repeated elements and novel gene families across ecological guilds.</title>
        <authorList>
            <consortium name="Lawrence Berkeley National Laboratory"/>
            <person name="Harder C.B."/>
            <person name="Miyauchi S."/>
            <person name="Viragh M."/>
            <person name="Kuo A."/>
            <person name="Thoen E."/>
            <person name="Andreopoulos B."/>
            <person name="Lu D."/>
            <person name="Skrede I."/>
            <person name="Drula E."/>
            <person name="Henrissat B."/>
            <person name="Morin E."/>
            <person name="Kohler A."/>
            <person name="Barry K."/>
            <person name="LaButti K."/>
            <person name="Morin E."/>
            <person name="Salamov A."/>
            <person name="Lipzen A."/>
            <person name="Mereny Z."/>
            <person name="Hegedus B."/>
            <person name="Baldrian P."/>
            <person name="Stursova M."/>
            <person name="Weitz H."/>
            <person name="Taylor A."/>
            <person name="Grigoriev I.V."/>
            <person name="Nagy L.G."/>
            <person name="Martin F."/>
            <person name="Kauserud H."/>
        </authorList>
    </citation>
    <scope>NUCLEOTIDE SEQUENCE</scope>
    <source>
        <strain evidence="3">CBHHK188m</strain>
    </source>
</reference>
<feature type="region of interest" description="Disordered" evidence="1">
    <location>
        <begin position="215"/>
        <end position="238"/>
    </location>
</feature>
<evidence type="ECO:0000313" key="4">
    <source>
        <dbReference type="Proteomes" id="UP001215280"/>
    </source>
</evidence>
<evidence type="ECO:0000313" key="3">
    <source>
        <dbReference type="EMBL" id="KAJ7722877.1"/>
    </source>
</evidence>
<keyword evidence="2" id="KW-0472">Membrane</keyword>
<dbReference type="AlphaFoldDB" id="A0AAD7HKW3"/>
<feature type="transmembrane region" description="Helical" evidence="2">
    <location>
        <begin position="184"/>
        <end position="203"/>
    </location>
</feature>
<feature type="compositionally biased region" description="Low complexity" evidence="1">
    <location>
        <begin position="315"/>
        <end position="332"/>
    </location>
</feature>
<dbReference type="EMBL" id="JARJLG010000253">
    <property type="protein sequence ID" value="KAJ7722877.1"/>
    <property type="molecule type" value="Genomic_DNA"/>
</dbReference>
<name>A0AAD7HKW3_9AGAR</name>
<dbReference type="Proteomes" id="UP001215280">
    <property type="component" value="Unassembled WGS sequence"/>
</dbReference>
<accession>A0AAD7HKW3</accession>
<keyword evidence="4" id="KW-1185">Reference proteome</keyword>
<keyword evidence="2" id="KW-1133">Transmembrane helix</keyword>
<evidence type="ECO:0000256" key="1">
    <source>
        <dbReference type="SAM" id="MobiDB-lite"/>
    </source>
</evidence>
<feature type="region of interest" description="Disordered" evidence="1">
    <location>
        <begin position="142"/>
        <end position="171"/>
    </location>
</feature>
<sequence>MSYTVIDDRDSTVTYTGTWVVGGTTHEHSGTVSSSVNVGDHFSVPFTGTSIGVYGTYDADSAGVHTSYAIDGGSATTVTSTASSNGQDDYQQLFWQSSTISNGSHTLVVTMESVNTGDGDGEGTIWFDFFNVTVAAASTLSSAGVSSSGSSSSTSTTATKSAHASSTSSASTAVVSKKSSHSSLIGGITVAVVVLILCMLVLLRRRRQQQNSNFRPAGISAASGPPPSQPFLPNPTPLTPMMGNFAGSPSVSGAPYANPAPARPATYGVGPGGFDPRIANRASYNPAYAPVSPQGQAHDQAYEPYAAIGADMQQSPYNSHPSSPSVSSVPSSRYQNRGPLTVVGSSSTADGYSDSIADLKRRQQEVVASYEHGVSGAPIQHVDSGIRSLDEPGPSELPPVYTPN</sequence>
<organism evidence="3 4">
    <name type="scientific">Mycena maculata</name>
    <dbReference type="NCBI Taxonomy" id="230809"/>
    <lineage>
        <taxon>Eukaryota</taxon>
        <taxon>Fungi</taxon>
        <taxon>Dikarya</taxon>
        <taxon>Basidiomycota</taxon>
        <taxon>Agaricomycotina</taxon>
        <taxon>Agaricomycetes</taxon>
        <taxon>Agaricomycetidae</taxon>
        <taxon>Agaricales</taxon>
        <taxon>Marasmiineae</taxon>
        <taxon>Mycenaceae</taxon>
        <taxon>Mycena</taxon>
    </lineage>
</organism>
<comment type="caution">
    <text evidence="3">The sequence shown here is derived from an EMBL/GenBank/DDBJ whole genome shotgun (WGS) entry which is preliminary data.</text>
</comment>